<evidence type="ECO:0000259" key="5">
    <source>
        <dbReference type="Pfam" id="PF03775"/>
    </source>
</evidence>
<evidence type="ECO:0000256" key="1">
    <source>
        <dbReference type="ARBA" id="ARBA00022618"/>
    </source>
</evidence>
<evidence type="ECO:0000313" key="6">
    <source>
        <dbReference type="EMBL" id="MCF4141448.1"/>
    </source>
</evidence>
<comment type="caution">
    <text evidence="6">The sequence shown here is derived from an EMBL/GenBank/DDBJ whole genome shotgun (WGS) entry which is preliminary data.</text>
</comment>
<keyword evidence="3 4" id="KW-0131">Cell cycle</keyword>
<dbReference type="HAMAP" id="MF_00267">
    <property type="entry name" value="MinC"/>
    <property type="match status" value="1"/>
</dbReference>
<comment type="similarity">
    <text evidence="4">Belongs to the MinC family.</text>
</comment>
<dbReference type="Pfam" id="PF03775">
    <property type="entry name" value="MinC_C"/>
    <property type="match status" value="1"/>
</dbReference>
<name>A0ABS9EJT2_9BACT</name>
<evidence type="ECO:0000256" key="3">
    <source>
        <dbReference type="ARBA" id="ARBA00023306"/>
    </source>
</evidence>
<organism evidence="6 7">
    <name type="scientific">Dethiosulfovibrio marinus</name>
    <dbReference type="NCBI Taxonomy" id="133532"/>
    <lineage>
        <taxon>Bacteria</taxon>
        <taxon>Thermotogati</taxon>
        <taxon>Synergistota</taxon>
        <taxon>Synergistia</taxon>
        <taxon>Synergistales</taxon>
        <taxon>Dethiosulfovibrionaceae</taxon>
        <taxon>Dethiosulfovibrio</taxon>
    </lineage>
</organism>
<keyword evidence="1 4" id="KW-0132">Cell division</keyword>
<reference evidence="6 7" key="1">
    <citation type="submission" date="2022-01" db="EMBL/GenBank/DDBJ databases">
        <title>Dethiosulfovibrio faecalis sp. nov., a novel proteolytic, non-sulfur-reducing bacterium isolated from a marine aquaculture solid waste bioreactor.</title>
        <authorList>
            <person name="Grabowski S."/>
            <person name="Apolinario E."/>
            <person name="Schneider N."/>
            <person name="Marshall C.W."/>
            <person name="Sowers K.R."/>
        </authorList>
    </citation>
    <scope>NUCLEOTIDE SEQUENCE [LARGE SCALE GENOMIC DNA]</scope>
    <source>
        <strain evidence="6 7">DSM 12537</strain>
    </source>
</reference>
<dbReference type="EMBL" id="JAKGUD010000001">
    <property type="protein sequence ID" value="MCF4141448.1"/>
    <property type="molecule type" value="Genomic_DNA"/>
</dbReference>
<keyword evidence="2 4" id="KW-0717">Septation</keyword>
<feature type="domain" description="Septum formation inhibitor MinC C-terminal" evidence="5">
    <location>
        <begin position="120"/>
        <end position="217"/>
    </location>
</feature>
<proteinExistence type="inferred from homology"/>
<comment type="function">
    <text evidence="4">Cell division inhibitor that blocks the formation of polar Z ring septums. Rapidly oscillates between the poles of the cell to destabilize FtsZ filaments that have formed before they mature into polar Z rings. Prevents FtsZ polymerization.</text>
</comment>
<dbReference type="Proteomes" id="UP001200430">
    <property type="component" value="Unassembled WGS sequence"/>
</dbReference>
<protein>
    <recommendedName>
        <fullName evidence="4">Probable septum site-determining protein MinC</fullName>
    </recommendedName>
</protein>
<gene>
    <name evidence="4 6" type="primary">minC</name>
    <name evidence="6" type="ORF">L2W38_01275</name>
</gene>
<keyword evidence="7" id="KW-1185">Reference proteome</keyword>
<accession>A0ABS9EJT2</accession>
<evidence type="ECO:0000256" key="4">
    <source>
        <dbReference type="HAMAP-Rule" id="MF_00267"/>
    </source>
</evidence>
<comment type="subunit">
    <text evidence="4">Interacts with MinD and FtsZ.</text>
</comment>
<evidence type="ECO:0000256" key="2">
    <source>
        <dbReference type="ARBA" id="ARBA00023210"/>
    </source>
</evidence>
<dbReference type="PANTHER" id="PTHR34108">
    <property type="entry name" value="SEPTUM SITE-DETERMINING PROTEIN MINC"/>
    <property type="match status" value="1"/>
</dbReference>
<dbReference type="InterPro" id="IPR036145">
    <property type="entry name" value="MinC_C_sf"/>
</dbReference>
<dbReference type="RefSeq" id="WP_236097882.1">
    <property type="nucleotide sequence ID" value="NZ_JAKGUD010000001.1"/>
</dbReference>
<dbReference type="NCBIfam" id="TIGR01222">
    <property type="entry name" value="minC"/>
    <property type="match status" value="1"/>
</dbReference>
<evidence type="ECO:0000313" key="7">
    <source>
        <dbReference type="Proteomes" id="UP001200430"/>
    </source>
</evidence>
<dbReference type="InterPro" id="IPR013033">
    <property type="entry name" value="MinC"/>
</dbReference>
<sequence length="224" mass="24620">MLQEKANDDMVTLKGQGSLLRLLLSVDGPLEIVLSQARKALDKASSMIGDIGVVLEIGSRRLDGISIVRILEDLIWPMSLNVKYWKSEDKESLLLLRRSGFSLEDDTSSSENICTGEPLVVDRSLRSGQKVVHDGDVLILGSVNDGSEVLASGNICVFGKLQGLAHAGSQGDDRRFIAVDSFMARQVRIGCRVSNEMAQSEQHWWGRPVIISIERGAFLVTERK</sequence>
<dbReference type="PANTHER" id="PTHR34108:SF1">
    <property type="entry name" value="SEPTUM SITE-DETERMINING PROTEIN MINC"/>
    <property type="match status" value="1"/>
</dbReference>
<dbReference type="InterPro" id="IPR016098">
    <property type="entry name" value="CAP/MinC_C"/>
</dbReference>
<dbReference type="Gene3D" id="2.160.20.70">
    <property type="match status" value="1"/>
</dbReference>
<dbReference type="SUPFAM" id="SSF63848">
    <property type="entry name" value="Cell-division inhibitor MinC, C-terminal domain"/>
    <property type="match status" value="1"/>
</dbReference>
<dbReference type="InterPro" id="IPR005526">
    <property type="entry name" value="Septum_form_inhib_MinC_C"/>
</dbReference>